<protein>
    <submittedName>
        <fullName evidence="2">Gluconate 2-dehydrogenase subunit 3</fullName>
        <ecNumber evidence="2">1.1.99.3</ecNumber>
    </submittedName>
</protein>
<feature type="region of interest" description="Disordered" evidence="1">
    <location>
        <begin position="275"/>
        <end position="294"/>
    </location>
</feature>
<accession>A0A377PJQ9</accession>
<dbReference type="Pfam" id="PF13618">
    <property type="entry name" value="Gluconate_2-dh3"/>
    <property type="match status" value="1"/>
</dbReference>
<dbReference type="EC" id="1.1.99.3" evidence="2"/>
<dbReference type="EMBL" id="UGHP01000001">
    <property type="protein sequence ID" value="STQ80686.1"/>
    <property type="molecule type" value="Genomic_DNA"/>
</dbReference>
<dbReference type="GO" id="GO:0033717">
    <property type="term" value="F:gluconate 2-dehydrogenase (acceptor) activity"/>
    <property type="evidence" value="ECO:0007669"/>
    <property type="project" value="UniProtKB-EC"/>
</dbReference>
<proteinExistence type="predicted"/>
<sequence length="294" mass="32581">MGIMISKLRIRKANAYHNVFIILLCLSLNLKLDQNKQHFLDDRYLLKQGAVMSKPHEAIPARRLFLKKSLTLIPLAAAAGAGVVSLTTTAQASPAKSPGVSQHYVPVYFNNEEWAFLLAACERLIPTDANGPGAVSQGVPVFIDKQMEAPFGHGGLWYMHPPFVSAVPELGYQSKLVPREVYRLGIGAVNDYCQQKFQHRFAELKPEQQDQVLSDLEKDQPAFDAVPAKMLFDLLLQNTKEGYFADPIHGGNQTLASWQLIGFPGARADFTDWVDHPNEPYPQGPVSISSKRTA</sequence>
<dbReference type="InterPro" id="IPR027056">
    <property type="entry name" value="Gluconate_2DH_su3"/>
</dbReference>
<reference evidence="2 3" key="1">
    <citation type="submission" date="2018-06" db="EMBL/GenBank/DDBJ databases">
        <authorList>
            <consortium name="Pathogen Informatics"/>
            <person name="Doyle S."/>
        </authorList>
    </citation>
    <scope>NUCLEOTIDE SEQUENCE [LARGE SCALE GENOMIC DNA]</scope>
    <source>
        <strain evidence="2 3">NCTC8105</strain>
    </source>
</reference>
<name>A0A377PJQ9_HAFAL</name>
<gene>
    <name evidence="2" type="ORF">NCTC8105_02812</name>
</gene>
<dbReference type="AlphaFoldDB" id="A0A377PJQ9"/>
<evidence type="ECO:0000313" key="3">
    <source>
        <dbReference type="Proteomes" id="UP000254821"/>
    </source>
</evidence>
<keyword evidence="2" id="KW-0560">Oxidoreductase</keyword>
<dbReference type="Proteomes" id="UP000254821">
    <property type="component" value="Unassembled WGS sequence"/>
</dbReference>
<evidence type="ECO:0000256" key="1">
    <source>
        <dbReference type="SAM" id="MobiDB-lite"/>
    </source>
</evidence>
<organism evidence="2 3">
    <name type="scientific">Hafnia alvei</name>
    <dbReference type="NCBI Taxonomy" id="569"/>
    <lineage>
        <taxon>Bacteria</taxon>
        <taxon>Pseudomonadati</taxon>
        <taxon>Pseudomonadota</taxon>
        <taxon>Gammaproteobacteria</taxon>
        <taxon>Enterobacterales</taxon>
        <taxon>Hafniaceae</taxon>
        <taxon>Hafnia</taxon>
    </lineage>
</organism>
<evidence type="ECO:0000313" key="2">
    <source>
        <dbReference type="EMBL" id="STQ80686.1"/>
    </source>
</evidence>